<sequence length="729" mass="78616">MDERSTADAIVVGSGFGGAVAAARLAQAGFSVVILERGRRWHPGDFPRRPDLEDGWLWGVDRGLYDIRWLDTMGSVQASGWGGGSLVYANVFARPFEGAMDERWPDHLRRQTLDPYYDLAAHVMGVAPAGSDPSTGEAAPRTALIERMMEGMGAPERTIRPALAVTFGDPETWRPNAQGVPRRGCAFVGECVIGCNHGAKNTLDTTYLALAERHGAHAVTDAEVQRIDLRSAASKGREYTVVTSTPSDPSAPPREWVAPMVILAAGAVATNELLLRSRDRHGTLPGLSPHLGRGFSGNGDFLTLAELRGDRKDMTTGPTITTTTVLSVPEGRRSVWYQVQDGAIPPPLHALIDALLPAGGLRHRWQRLRRSDPRRTFAVLSMGRDSGRGTLRLDSSGKAELSWSNRWQSHLYRSQRRVGPLISRLLGARQYNPPTWSLLRRTITVHPLGGVRPGPDAGSGVVDSQGEVHGYPGLFVMDGSTLPAATGVNPSATILAATERAIETVIRASGRPGWRAPEWEDVAPAPVPEDSAFLAAAALQEGTRGDGVLFTERMAAPGRRRSRLEMRLSAEVRSIDHFLTDPAHAVSIQGAIDVDGLASQAPVTGTLSLFPRGVDEAMRYSLRFEDDSGRPWQLTGVKTTRSRLPLALLSGLTTLPSEIAPVGASDAQPFRALLTISVPDVVRLGTSVRGQGFTRARRLRAAARFLTFFARSALSGPRIGRTGSGPDHR</sequence>
<dbReference type="Pfam" id="PF13450">
    <property type="entry name" value="NAD_binding_8"/>
    <property type="match status" value="1"/>
</dbReference>
<dbReference type="InterPro" id="IPR000172">
    <property type="entry name" value="GMC_OxRdtase_N"/>
</dbReference>
<keyword evidence="3" id="KW-0153">Cholesterol metabolism</keyword>
<gene>
    <name evidence="18" type="ORF">JOF44_002535</name>
</gene>
<keyword evidence="10" id="KW-0413">Isomerase</keyword>
<proteinExistence type="inferred from homology"/>
<protein>
    <recommendedName>
        <fullName evidence="14">Cholesterol oxidase</fullName>
        <ecNumber evidence="13">1.1.3.6</ecNumber>
        <ecNumber evidence="11">5.3.3.1</ecNumber>
    </recommendedName>
    <alternativeName>
        <fullName evidence="15">Cholesterol isomerase</fullName>
    </alternativeName>
</protein>
<evidence type="ECO:0000256" key="2">
    <source>
        <dbReference type="ARBA" id="ARBA00010790"/>
    </source>
</evidence>
<evidence type="ECO:0000256" key="13">
    <source>
        <dbReference type="ARBA" id="ARBA00049723"/>
    </source>
</evidence>
<evidence type="ECO:0000256" key="15">
    <source>
        <dbReference type="ARBA" id="ARBA00049778"/>
    </source>
</evidence>
<comment type="cofactor">
    <cofactor evidence="1">
        <name>FAD</name>
        <dbReference type="ChEBI" id="CHEBI:57692"/>
    </cofactor>
</comment>
<evidence type="ECO:0000256" key="7">
    <source>
        <dbReference type="ARBA" id="ARBA00023098"/>
    </source>
</evidence>
<evidence type="ECO:0000256" key="3">
    <source>
        <dbReference type="ARBA" id="ARBA00022548"/>
    </source>
</evidence>
<keyword evidence="9" id="KW-0753">Steroid metabolism</keyword>
<evidence type="ECO:0000256" key="4">
    <source>
        <dbReference type="ARBA" id="ARBA00022630"/>
    </source>
</evidence>
<evidence type="ECO:0000256" key="9">
    <source>
        <dbReference type="ARBA" id="ARBA00023221"/>
    </source>
</evidence>
<evidence type="ECO:0000313" key="19">
    <source>
        <dbReference type="Proteomes" id="UP000698222"/>
    </source>
</evidence>
<dbReference type="InterPro" id="IPR052542">
    <property type="entry name" value="Cholesterol_Oxidase"/>
</dbReference>
<dbReference type="Pfam" id="PF00732">
    <property type="entry name" value="GMC_oxred_N"/>
    <property type="match status" value="1"/>
</dbReference>
<dbReference type="InterPro" id="IPR036188">
    <property type="entry name" value="FAD/NAD-bd_sf"/>
</dbReference>
<comment type="pathway">
    <text evidence="12">Steroid metabolism; cholesterol degradation.</text>
</comment>
<keyword evidence="19" id="KW-1185">Reference proteome</keyword>
<evidence type="ECO:0000256" key="6">
    <source>
        <dbReference type="ARBA" id="ARBA00023002"/>
    </source>
</evidence>
<evidence type="ECO:0000256" key="5">
    <source>
        <dbReference type="ARBA" id="ARBA00022827"/>
    </source>
</evidence>
<keyword evidence="4" id="KW-0285">Flavoprotein</keyword>
<name>A0ABS4YMK3_9MICO</name>
<evidence type="ECO:0000256" key="11">
    <source>
        <dbReference type="ARBA" id="ARBA00038856"/>
    </source>
</evidence>
<evidence type="ECO:0000256" key="1">
    <source>
        <dbReference type="ARBA" id="ARBA00001974"/>
    </source>
</evidence>
<dbReference type="EC" id="5.3.3.1" evidence="11"/>
<evidence type="ECO:0000256" key="14">
    <source>
        <dbReference type="ARBA" id="ARBA00049744"/>
    </source>
</evidence>
<evidence type="ECO:0000313" key="18">
    <source>
        <dbReference type="EMBL" id="MBP2409632.1"/>
    </source>
</evidence>
<dbReference type="SUPFAM" id="SSF51905">
    <property type="entry name" value="FAD/NAD(P)-binding domain"/>
    <property type="match status" value="1"/>
</dbReference>
<dbReference type="InterPro" id="IPR007867">
    <property type="entry name" value="GMC_OxRtase_C"/>
</dbReference>
<comment type="caution">
    <text evidence="18">The sequence shown here is derived from an EMBL/GenBank/DDBJ whole genome shotgun (WGS) entry which is preliminary data.</text>
</comment>
<dbReference type="PANTHER" id="PTHR47470:SF1">
    <property type="entry name" value="FAD-DEPENDENT OXIDOREDUCTASE 2 FAD BINDING DOMAIN-CONTAINING PROTEIN"/>
    <property type="match status" value="1"/>
</dbReference>
<evidence type="ECO:0000259" key="17">
    <source>
        <dbReference type="Pfam" id="PF05199"/>
    </source>
</evidence>
<comment type="similarity">
    <text evidence="2">Belongs to the GMC oxidoreductase family.</text>
</comment>
<dbReference type="EMBL" id="JAGIOC010000001">
    <property type="protein sequence ID" value="MBP2409632.1"/>
    <property type="molecule type" value="Genomic_DNA"/>
</dbReference>
<feature type="domain" description="Glucose-methanol-choline oxidoreductase C-terminal" evidence="17">
    <location>
        <begin position="444"/>
        <end position="497"/>
    </location>
</feature>
<feature type="domain" description="Glucose-methanol-choline oxidoreductase N-terminal" evidence="16">
    <location>
        <begin position="183"/>
        <end position="277"/>
    </location>
</feature>
<dbReference type="EC" id="1.1.3.6" evidence="13"/>
<dbReference type="GO" id="GO:0016995">
    <property type="term" value="F:cholesterol oxidase activity"/>
    <property type="evidence" value="ECO:0007669"/>
    <property type="project" value="UniProtKB-EC"/>
</dbReference>
<accession>A0ABS4YMK3</accession>
<dbReference type="PANTHER" id="PTHR47470">
    <property type="entry name" value="CHOLESTEROL OXIDASE"/>
    <property type="match status" value="1"/>
</dbReference>
<dbReference type="Pfam" id="PF05199">
    <property type="entry name" value="GMC_oxred_C"/>
    <property type="match status" value="1"/>
</dbReference>
<keyword evidence="5" id="KW-0274">FAD</keyword>
<organism evidence="18 19">
    <name type="scientific">Brachybacterium fresconis</name>
    <dbReference type="NCBI Taxonomy" id="173363"/>
    <lineage>
        <taxon>Bacteria</taxon>
        <taxon>Bacillati</taxon>
        <taxon>Actinomycetota</taxon>
        <taxon>Actinomycetes</taxon>
        <taxon>Micrococcales</taxon>
        <taxon>Dermabacteraceae</taxon>
        <taxon>Brachybacterium</taxon>
    </lineage>
</organism>
<keyword evidence="8" id="KW-1207">Sterol metabolism</keyword>
<keyword evidence="7" id="KW-0443">Lipid metabolism</keyword>
<reference evidence="18 19" key="1">
    <citation type="submission" date="2021-03" db="EMBL/GenBank/DDBJ databases">
        <title>Sequencing the genomes of 1000 actinobacteria strains.</title>
        <authorList>
            <person name="Klenk H.-P."/>
        </authorList>
    </citation>
    <scope>NUCLEOTIDE SEQUENCE [LARGE SCALE GENOMIC DNA]</scope>
    <source>
        <strain evidence="18 19">DSM 14564</strain>
    </source>
</reference>
<evidence type="ECO:0000256" key="8">
    <source>
        <dbReference type="ARBA" id="ARBA00023166"/>
    </source>
</evidence>
<evidence type="ECO:0000259" key="16">
    <source>
        <dbReference type="Pfam" id="PF00732"/>
    </source>
</evidence>
<evidence type="ECO:0000256" key="10">
    <source>
        <dbReference type="ARBA" id="ARBA00023235"/>
    </source>
</evidence>
<evidence type="ECO:0000256" key="12">
    <source>
        <dbReference type="ARBA" id="ARBA00049645"/>
    </source>
</evidence>
<dbReference type="Gene3D" id="3.30.410.10">
    <property type="entry name" value="Cholesterol Oxidase, domain 2"/>
    <property type="match status" value="1"/>
</dbReference>
<dbReference type="Proteomes" id="UP000698222">
    <property type="component" value="Unassembled WGS sequence"/>
</dbReference>
<dbReference type="Gene3D" id="3.50.50.60">
    <property type="entry name" value="FAD/NAD(P)-binding domain"/>
    <property type="match status" value="1"/>
</dbReference>
<dbReference type="RefSeq" id="WP_209891934.1">
    <property type="nucleotide sequence ID" value="NZ_BAAAJV010000006.1"/>
</dbReference>
<keyword evidence="6 18" id="KW-0560">Oxidoreductase</keyword>